<reference evidence="11 12" key="1">
    <citation type="journal article" date="2018" name="Mol. Biol. Evol.">
        <title>Analysis of the draft genome of the red seaweed Gracilariopsis chorda provides insights into genome size evolution in Rhodophyta.</title>
        <authorList>
            <person name="Lee J."/>
            <person name="Yang E.C."/>
            <person name="Graf L."/>
            <person name="Yang J.H."/>
            <person name="Qiu H."/>
            <person name="Zel Zion U."/>
            <person name="Chan C.X."/>
            <person name="Stephens T.G."/>
            <person name="Weber A.P.M."/>
            <person name="Boo G.H."/>
            <person name="Boo S.M."/>
            <person name="Kim K.M."/>
            <person name="Shin Y."/>
            <person name="Jung M."/>
            <person name="Lee S.J."/>
            <person name="Yim H.S."/>
            <person name="Lee J.H."/>
            <person name="Bhattacharya D."/>
            <person name="Yoon H.S."/>
        </authorList>
    </citation>
    <scope>NUCLEOTIDE SEQUENCE [LARGE SCALE GENOMIC DNA]</scope>
    <source>
        <strain evidence="11 12">SKKU-2015</strain>
        <tissue evidence="11">Whole body</tissue>
    </source>
</reference>
<proteinExistence type="inferred from homology"/>
<evidence type="ECO:0000256" key="8">
    <source>
        <dbReference type="ARBA" id="ARBA00023034"/>
    </source>
</evidence>
<keyword evidence="4" id="KW-0808">Transferase</keyword>
<dbReference type="GO" id="GO:0000139">
    <property type="term" value="C:Golgi membrane"/>
    <property type="evidence" value="ECO:0007669"/>
    <property type="project" value="UniProtKB-SubCell"/>
</dbReference>
<keyword evidence="7" id="KW-1133">Transmembrane helix</keyword>
<evidence type="ECO:0000256" key="4">
    <source>
        <dbReference type="ARBA" id="ARBA00022679"/>
    </source>
</evidence>
<evidence type="ECO:0000313" key="11">
    <source>
        <dbReference type="EMBL" id="PXF46477.1"/>
    </source>
</evidence>
<dbReference type="EMBL" id="NBIV01000037">
    <property type="protein sequence ID" value="PXF46477.1"/>
    <property type="molecule type" value="Genomic_DNA"/>
</dbReference>
<evidence type="ECO:0000256" key="5">
    <source>
        <dbReference type="ARBA" id="ARBA00022692"/>
    </source>
</evidence>
<comment type="caution">
    <text evidence="11">The sequence shown here is derived from an EMBL/GenBank/DDBJ whole genome shotgun (WGS) entry which is preliminary data.</text>
</comment>
<keyword evidence="5" id="KW-0812">Transmembrane</keyword>
<dbReference type="STRING" id="448386.A0A2V3IXQ9"/>
<sequence length="480" mass="55491">MPFTLKADETTERIGLNSVAAYLAGCFMVPASADWHIANTTRPTAWASIGTTTNTLARVSFKPGTVYEKRAIVMSCPFGPSHNHHGSWKPSVMIHGVEAVVHQLQRFKSTLPVLFGYYNADANRAEPWCKEINAKAPGTVRVTCFKIPERYPVGLYGYAKIFAIAHAPVLDVLWLDCDMYPVRPLEPLFDDVEFRKTGAMFWPDSRDHFDESKLESVFSTEEEMNLFPLDSWWVRQGFDSGILLLQKRQSSLEIETLCDIARDRSFKELRSLSMGDKDLFHIVWMLHRKNFTLVPWIGESGNLEVESAGFNLRSRRRRRRHRARVKDQTPKWIMSSQLKLGRDEEIYALHQLHHYPRGGRVKPRSMVKIDLRVVDSDNVQMAVQNRLVVPSVGPKWIEDMANDMSRSWGNDKSHIQEVAKTLYEAHVKRIKEEREARIRLHKHRNKYNKRIYHRLWGRPVHRTVVFKSNESSSAVTPRSI</sequence>
<evidence type="ECO:0000256" key="1">
    <source>
        <dbReference type="ARBA" id="ARBA00004394"/>
    </source>
</evidence>
<evidence type="ECO:0000313" key="12">
    <source>
        <dbReference type="Proteomes" id="UP000247409"/>
    </source>
</evidence>
<evidence type="ECO:0000256" key="9">
    <source>
        <dbReference type="ARBA" id="ARBA00023136"/>
    </source>
</evidence>
<dbReference type="InterPro" id="IPR029044">
    <property type="entry name" value="Nucleotide-diphossugar_trans"/>
</dbReference>
<comment type="similarity">
    <text evidence="3">Belongs to the MNN1/MNT family.</text>
</comment>
<comment type="subcellular location">
    <subcellularLocation>
        <location evidence="10">Endomembrane system</location>
        <topology evidence="10">Single-pass membrane protein</topology>
    </subcellularLocation>
    <subcellularLocation>
        <location evidence="1">Golgi apparatus membrane</location>
    </subcellularLocation>
    <subcellularLocation>
        <location evidence="2">Membrane</location>
        <topology evidence="2">Single-pass type II membrane protein</topology>
    </subcellularLocation>
</comment>
<dbReference type="AlphaFoldDB" id="A0A2V3IXQ9"/>
<evidence type="ECO:0000256" key="6">
    <source>
        <dbReference type="ARBA" id="ARBA00022968"/>
    </source>
</evidence>
<accession>A0A2V3IXQ9</accession>
<dbReference type="Gene3D" id="3.90.550.10">
    <property type="entry name" value="Spore Coat Polysaccharide Biosynthesis Protein SpsA, Chain A"/>
    <property type="match status" value="1"/>
</dbReference>
<gene>
    <name evidence="11" type="ORF">BWQ96_03712</name>
</gene>
<protein>
    <submittedName>
        <fullName evidence="11">Uncharacterized protein</fullName>
    </submittedName>
</protein>
<dbReference type="PANTHER" id="PTHR31646:SF1">
    <property type="entry name" value="ALPHA-1,2-MANNOSYLTRANSFERASE MNN2"/>
    <property type="match status" value="1"/>
</dbReference>
<dbReference type="PANTHER" id="PTHR31646">
    <property type="entry name" value="ALPHA-1,2-MANNOSYLTRANSFERASE MNN2"/>
    <property type="match status" value="1"/>
</dbReference>
<dbReference type="GO" id="GO:0000026">
    <property type="term" value="F:alpha-1,2-mannosyltransferase activity"/>
    <property type="evidence" value="ECO:0007669"/>
    <property type="project" value="TreeGrafter"/>
</dbReference>
<keyword evidence="6" id="KW-0735">Signal-anchor</keyword>
<dbReference type="GO" id="GO:0046354">
    <property type="term" value="P:mannan biosynthetic process"/>
    <property type="evidence" value="ECO:0007669"/>
    <property type="project" value="TreeGrafter"/>
</dbReference>
<evidence type="ECO:0000256" key="10">
    <source>
        <dbReference type="ARBA" id="ARBA00037847"/>
    </source>
</evidence>
<name>A0A2V3IXQ9_9FLOR</name>
<evidence type="ECO:0000256" key="7">
    <source>
        <dbReference type="ARBA" id="ARBA00022989"/>
    </source>
</evidence>
<dbReference type="SUPFAM" id="SSF53448">
    <property type="entry name" value="Nucleotide-diphospho-sugar transferases"/>
    <property type="match status" value="1"/>
</dbReference>
<evidence type="ECO:0000256" key="3">
    <source>
        <dbReference type="ARBA" id="ARBA00009105"/>
    </source>
</evidence>
<dbReference type="Proteomes" id="UP000247409">
    <property type="component" value="Unassembled WGS sequence"/>
</dbReference>
<dbReference type="InterPro" id="IPR022751">
    <property type="entry name" value="Alpha_mannosyltransferase"/>
</dbReference>
<dbReference type="Pfam" id="PF11051">
    <property type="entry name" value="Mannosyl_trans3"/>
    <property type="match status" value="1"/>
</dbReference>
<organism evidence="11 12">
    <name type="scientific">Gracilariopsis chorda</name>
    <dbReference type="NCBI Taxonomy" id="448386"/>
    <lineage>
        <taxon>Eukaryota</taxon>
        <taxon>Rhodophyta</taxon>
        <taxon>Florideophyceae</taxon>
        <taxon>Rhodymeniophycidae</taxon>
        <taxon>Gracilariales</taxon>
        <taxon>Gracilariaceae</taxon>
        <taxon>Gracilariopsis</taxon>
    </lineage>
</organism>
<keyword evidence="9" id="KW-0472">Membrane</keyword>
<keyword evidence="8" id="KW-0333">Golgi apparatus</keyword>
<dbReference type="OrthoDB" id="430354at2759"/>
<keyword evidence="12" id="KW-1185">Reference proteome</keyword>
<evidence type="ECO:0000256" key="2">
    <source>
        <dbReference type="ARBA" id="ARBA00004606"/>
    </source>
</evidence>